<name>A0A1A6GIL6_NEOLE</name>
<dbReference type="Proteomes" id="UP000092124">
    <property type="component" value="Unassembled WGS sequence"/>
</dbReference>
<dbReference type="STRING" id="56216.A0A1A6GIL6"/>
<evidence type="ECO:0000313" key="1">
    <source>
        <dbReference type="EMBL" id="OBS66056.1"/>
    </source>
</evidence>
<proteinExistence type="predicted"/>
<evidence type="ECO:0000313" key="2">
    <source>
        <dbReference type="Proteomes" id="UP000092124"/>
    </source>
</evidence>
<protein>
    <submittedName>
        <fullName evidence="1">Uncharacterized protein</fullName>
    </submittedName>
</protein>
<reference evidence="1 2" key="1">
    <citation type="submission" date="2016-06" db="EMBL/GenBank/DDBJ databases">
        <title>The Draft Genome Sequence and Annotation of the Desert Woodrat Neotoma lepida.</title>
        <authorList>
            <person name="Campbell M."/>
            <person name="Oakeson K.F."/>
            <person name="Yandell M."/>
            <person name="Halpert J.R."/>
            <person name="Dearing D."/>
        </authorList>
    </citation>
    <scope>NUCLEOTIDE SEQUENCE [LARGE SCALE GENOMIC DNA]</scope>
    <source>
        <strain evidence="1">417</strain>
        <tissue evidence="1">Liver</tissue>
    </source>
</reference>
<dbReference type="EMBL" id="LZPO01087591">
    <property type="protein sequence ID" value="OBS66056.1"/>
    <property type="molecule type" value="Genomic_DNA"/>
</dbReference>
<keyword evidence="2" id="KW-1185">Reference proteome</keyword>
<gene>
    <name evidence="1" type="ORF">A6R68_05404</name>
</gene>
<comment type="caution">
    <text evidence="1">The sequence shown here is derived from an EMBL/GenBank/DDBJ whole genome shotgun (WGS) entry which is preliminary data.</text>
</comment>
<sequence>MEVVTLEYWALNRLKPSRDFTLRNQMSLPSRHLNGMLLLAPASSSNPQVLDHLTARAFNCTKGPSSFPRGANSHANGQLGATGTVPRDPSGAYAVLQFHPENSQHNLQQRPPQQQKASSSSSMITSESYKTELCRPFEESLPSGQSQPLEAPLLLKHQILSSGIIVTSLYPVATVPVTCCAPVAAASTAASAATMFYHNREVPWNTCANNAYVFGQGLGGYVAPVASQPHNFATANATACYWNHQQGLAVAAPISDARCAASSH</sequence>
<dbReference type="OrthoDB" id="410307at2759"/>
<organism evidence="1 2">
    <name type="scientific">Neotoma lepida</name>
    <name type="common">Desert woodrat</name>
    <dbReference type="NCBI Taxonomy" id="56216"/>
    <lineage>
        <taxon>Eukaryota</taxon>
        <taxon>Metazoa</taxon>
        <taxon>Chordata</taxon>
        <taxon>Craniata</taxon>
        <taxon>Vertebrata</taxon>
        <taxon>Euteleostomi</taxon>
        <taxon>Mammalia</taxon>
        <taxon>Eutheria</taxon>
        <taxon>Euarchontoglires</taxon>
        <taxon>Glires</taxon>
        <taxon>Rodentia</taxon>
        <taxon>Myomorpha</taxon>
        <taxon>Muroidea</taxon>
        <taxon>Cricetidae</taxon>
        <taxon>Neotominae</taxon>
        <taxon>Neotoma</taxon>
    </lineage>
</organism>
<dbReference type="AlphaFoldDB" id="A0A1A6GIL6"/>
<accession>A0A1A6GIL6</accession>